<keyword evidence="3" id="KW-1185">Reference proteome</keyword>
<evidence type="ECO:0000313" key="2">
    <source>
        <dbReference type="EMBL" id="NED97666.1"/>
    </source>
</evidence>
<organism evidence="2 3">
    <name type="scientific">Phytoactinopolyspora alkaliphila</name>
    <dbReference type="NCBI Taxonomy" id="1783498"/>
    <lineage>
        <taxon>Bacteria</taxon>
        <taxon>Bacillati</taxon>
        <taxon>Actinomycetota</taxon>
        <taxon>Actinomycetes</taxon>
        <taxon>Jiangellales</taxon>
        <taxon>Jiangellaceae</taxon>
        <taxon>Phytoactinopolyspora</taxon>
    </lineage>
</organism>
<comment type="caution">
    <text evidence="2">The sequence shown here is derived from an EMBL/GenBank/DDBJ whole genome shotgun (WGS) entry which is preliminary data.</text>
</comment>
<reference evidence="2 3" key="1">
    <citation type="submission" date="2020-02" db="EMBL/GenBank/DDBJ databases">
        <authorList>
            <person name="Li X.-J."/>
            <person name="Feng X.-M."/>
        </authorList>
    </citation>
    <scope>NUCLEOTIDE SEQUENCE [LARGE SCALE GENOMIC DNA]</scope>
    <source>
        <strain evidence="2 3">CGMCC 4.7225</strain>
    </source>
</reference>
<dbReference type="InterPro" id="IPR050229">
    <property type="entry name" value="GlpE_sulfurtransferase"/>
</dbReference>
<sequence length="107" mass="11557">MWMAGDLIVDVRSPEEFAAGHVAGAVNIPLRELAVREGELPRGQVVTVCSTGIRSLRGATALARTGRTSFSLRGGTKAWAAAGHPVVTGAEPGRRRTRSLWRRLLRR</sequence>
<protein>
    <submittedName>
        <fullName evidence="2">Rhodanese-like domain-containing protein</fullName>
    </submittedName>
</protein>
<feature type="domain" description="Rhodanese" evidence="1">
    <location>
        <begin position="7"/>
        <end position="88"/>
    </location>
</feature>
<dbReference type="InterPro" id="IPR001763">
    <property type="entry name" value="Rhodanese-like_dom"/>
</dbReference>
<evidence type="ECO:0000313" key="3">
    <source>
        <dbReference type="Proteomes" id="UP000469185"/>
    </source>
</evidence>
<dbReference type="Pfam" id="PF00581">
    <property type="entry name" value="Rhodanese"/>
    <property type="match status" value="1"/>
</dbReference>
<dbReference type="PANTHER" id="PTHR43031:SF1">
    <property type="entry name" value="PYRIDINE NUCLEOTIDE-DISULPHIDE OXIDOREDUCTASE"/>
    <property type="match status" value="1"/>
</dbReference>
<gene>
    <name evidence="2" type="ORF">G1H11_20410</name>
</gene>
<dbReference type="InterPro" id="IPR036873">
    <property type="entry name" value="Rhodanese-like_dom_sf"/>
</dbReference>
<evidence type="ECO:0000259" key="1">
    <source>
        <dbReference type="PROSITE" id="PS50206"/>
    </source>
</evidence>
<name>A0A6N9YRH8_9ACTN</name>
<dbReference type="EMBL" id="JAAGOB010000013">
    <property type="protein sequence ID" value="NED97666.1"/>
    <property type="molecule type" value="Genomic_DNA"/>
</dbReference>
<dbReference type="Gene3D" id="3.40.250.10">
    <property type="entry name" value="Rhodanese-like domain"/>
    <property type="match status" value="1"/>
</dbReference>
<dbReference type="SMART" id="SM00450">
    <property type="entry name" value="RHOD"/>
    <property type="match status" value="1"/>
</dbReference>
<dbReference type="SUPFAM" id="SSF52821">
    <property type="entry name" value="Rhodanese/Cell cycle control phosphatase"/>
    <property type="match status" value="1"/>
</dbReference>
<dbReference type="Proteomes" id="UP000469185">
    <property type="component" value="Unassembled WGS sequence"/>
</dbReference>
<dbReference type="AlphaFoldDB" id="A0A6N9YRH8"/>
<dbReference type="PROSITE" id="PS50206">
    <property type="entry name" value="RHODANESE_3"/>
    <property type="match status" value="1"/>
</dbReference>
<dbReference type="CDD" id="cd00158">
    <property type="entry name" value="RHOD"/>
    <property type="match status" value="1"/>
</dbReference>
<proteinExistence type="predicted"/>
<accession>A0A6N9YRH8</accession>
<dbReference type="PANTHER" id="PTHR43031">
    <property type="entry name" value="FAD-DEPENDENT OXIDOREDUCTASE"/>
    <property type="match status" value="1"/>
</dbReference>